<evidence type="ECO:0000313" key="1">
    <source>
        <dbReference type="EMBL" id="GFO47647.1"/>
    </source>
</evidence>
<reference evidence="1 2" key="1">
    <citation type="journal article" date="2021" name="Elife">
        <title>Chloroplast acquisition without the gene transfer in kleptoplastic sea slugs, Plakobranchus ocellatus.</title>
        <authorList>
            <person name="Maeda T."/>
            <person name="Takahashi S."/>
            <person name="Yoshida T."/>
            <person name="Shimamura S."/>
            <person name="Takaki Y."/>
            <person name="Nagai Y."/>
            <person name="Toyoda A."/>
            <person name="Suzuki Y."/>
            <person name="Arimoto A."/>
            <person name="Ishii H."/>
            <person name="Satoh N."/>
            <person name="Nishiyama T."/>
            <person name="Hasebe M."/>
            <person name="Maruyama T."/>
            <person name="Minagawa J."/>
            <person name="Obokata J."/>
            <person name="Shigenobu S."/>
        </authorList>
    </citation>
    <scope>NUCLEOTIDE SEQUENCE [LARGE SCALE GENOMIC DNA]</scope>
</reference>
<organism evidence="1 2">
    <name type="scientific">Plakobranchus ocellatus</name>
    <dbReference type="NCBI Taxonomy" id="259542"/>
    <lineage>
        <taxon>Eukaryota</taxon>
        <taxon>Metazoa</taxon>
        <taxon>Spiralia</taxon>
        <taxon>Lophotrochozoa</taxon>
        <taxon>Mollusca</taxon>
        <taxon>Gastropoda</taxon>
        <taxon>Heterobranchia</taxon>
        <taxon>Euthyneura</taxon>
        <taxon>Panpulmonata</taxon>
        <taxon>Sacoglossa</taxon>
        <taxon>Placobranchoidea</taxon>
        <taxon>Plakobranchidae</taxon>
        <taxon>Plakobranchus</taxon>
    </lineage>
</organism>
<proteinExistence type="predicted"/>
<dbReference type="Proteomes" id="UP000735302">
    <property type="component" value="Unassembled WGS sequence"/>
</dbReference>
<name>A0AAV4DUE9_9GAST</name>
<evidence type="ECO:0000313" key="2">
    <source>
        <dbReference type="Proteomes" id="UP000735302"/>
    </source>
</evidence>
<sequence length="92" mass="9851">MTSSVASSVGLRLLRHQSFKLAMASRVASSVGLRLLRHQSFKLAMTSRVASSVGLRLAFLLCGVCVGKRQIASACVVLLSGNGQWTSRRVDC</sequence>
<dbReference type="EMBL" id="BLXT01008339">
    <property type="protein sequence ID" value="GFO47647.1"/>
    <property type="molecule type" value="Genomic_DNA"/>
</dbReference>
<gene>
    <name evidence="1" type="ORF">PoB_007415200</name>
</gene>
<protein>
    <submittedName>
        <fullName evidence="1">Uncharacterized protein</fullName>
    </submittedName>
</protein>
<accession>A0AAV4DUE9</accession>
<comment type="caution">
    <text evidence="1">The sequence shown here is derived from an EMBL/GenBank/DDBJ whole genome shotgun (WGS) entry which is preliminary data.</text>
</comment>
<keyword evidence="2" id="KW-1185">Reference proteome</keyword>
<dbReference type="AlphaFoldDB" id="A0AAV4DUE9"/>